<dbReference type="Proteomes" id="UP000800040">
    <property type="component" value="Unassembled WGS sequence"/>
</dbReference>
<dbReference type="PANTHER" id="PTHR42085:SF2">
    <property type="entry name" value="F-BOX DOMAIN-CONTAINING PROTEIN"/>
    <property type="match status" value="1"/>
</dbReference>
<evidence type="ECO:0000313" key="1">
    <source>
        <dbReference type="EMBL" id="KAF1836418.1"/>
    </source>
</evidence>
<dbReference type="PANTHER" id="PTHR42085">
    <property type="entry name" value="F-BOX DOMAIN-CONTAINING PROTEIN"/>
    <property type="match status" value="1"/>
</dbReference>
<dbReference type="InterPro" id="IPR038883">
    <property type="entry name" value="AN11006-like"/>
</dbReference>
<keyword evidence="2" id="KW-1185">Reference proteome</keyword>
<gene>
    <name evidence="1" type="ORF">BDW02DRAFT_236589</name>
</gene>
<proteinExistence type="predicted"/>
<evidence type="ECO:0000313" key="2">
    <source>
        <dbReference type="Proteomes" id="UP000800040"/>
    </source>
</evidence>
<name>A0A6A5KH06_9PLEO</name>
<protein>
    <submittedName>
        <fullName evidence="1">Uncharacterized protein</fullName>
    </submittedName>
</protein>
<dbReference type="OrthoDB" id="5229512at2759"/>
<dbReference type="EMBL" id="ML975273">
    <property type="protein sequence ID" value="KAF1836418.1"/>
    <property type="molecule type" value="Genomic_DNA"/>
</dbReference>
<dbReference type="AlphaFoldDB" id="A0A6A5KH06"/>
<organism evidence="1 2">
    <name type="scientific">Decorospora gaudefroyi</name>
    <dbReference type="NCBI Taxonomy" id="184978"/>
    <lineage>
        <taxon>Eukaryota</taxon>
        <taxon>Fungi</taxon>
        <taxon>Dikarya</taxon>
        <taxon>Ascomycota</taxon>
        <taxon>Pezizomycotina</taxon>
        <taxon>Dothideomycetes</taxon>
        <taxon>Pleosporomycetidae</taxon>
        <taxon>Pleosporales</taxon>
        <taxon>Pleosporineae</taxon>
        <taxon>Pleosporaceae</taxon>
        <taxon>Decorospora</taxon>
    </lineage>
</organism>
<reference evidence="1" key="1">
    <citation type="submission" date="2020-01" db="EMBL/GenBank/DDBJ databases">
        <authorList>
            <consortium name="DOE Joint Genome Institute"/>
            <person name="Haridas S."/>
            <person name="Albert R."/>
            <person name="Binder M."/>
            <person name="Bloem J."/>
            <person name="Labutti K."/>
            <person name="Salamov A."/>
            <person name="Andreopoulos B."/>
            <person name="Baker S.E."/>
            <person name="Barry K."/>
            <person name="Bills G."/>
            <person name="Bluhm B.H."/>
            <person name="Cannon C."/>
            <person name="Castanera R."/>
            <person name="Culley D.E."/>
            <person name="Daum C."/>
            <person name="Ezra D."/>
            <person name="Gonzalez J.B."/>
            <person name="Henrissat B."/>
            <person name="Kuo A."/>
            <person name="Liang C."/>
            <person name="Lipzen A."/>
            <person name="Lutzoni F."/>
            <person name="Magnuson J."/>
            <person name="Mondo S."/>
            <person name="Nolan M."/>
            <person name="Ohm R."/>
            <person name="Pangilinan J."/>
            <person name="Park H.-J."/>
            <person name="Ramirez L."/>
            <person name="Alfaro M."/>
            <person name="Sun H."/>
            <person name="Tritt A."/>
            <person name="Yoshinaga Y."/>
            <person name="Zwiers L.-H."/>
            <person name="Turgeon B.G."/>
            <person name="Goodwin S.B."/>
            <person name="Spatafora J.W."/>
            <person name="Crous P.W."/>
            <person name="Grigoriev I.V."/>
        </authorList>
    </citation>
    <scope>NUCLEOTIDE SEQUENCE</scope>
    <source>
        <strain evidence="1">P77</strain>
    </source>
</reference>
<accession>A0A6A5KH06</accession>
<sequence length="446" mass="50145">MSTSQPTQPFRFLDLPGEIRNSVYGLLLCSWENELEQDPSMLGKLCRRSPTSPSTALLRANKQIHAEASDYMIKRNQFVRISCRGLDVRDLFLNEGIPVISTDAHKVSLFDGYVMHMTLSKPVFSQSAYEFSEFEIMTLRSDLPRLCEQLDVETVMADANATTSEHASLNASVRLNYAHTRFFTPKIQERLLDPIATFLRGIPNLTITGPVDPALAEAVKSEVAKPRWTELEATIEEIGTGVDVGKRQWQQNNYYAASESWAYAMRTLERMRHSSSWRSLQEAGGEDFANKTADLHFTLNLLHAQFLQVDMANDHSPHSLVLRNGRVSLQHLRRCLMTGMLWTQHTDATWRPSTQQSAKMLFRIARCLRLMRDPAGSAKAVLEIEQAAMLAPTDIAIREEKDAVLTWAAELEESRRAVAEQESAATNGESWSLWSSILGAVAELAS</sequence>